<sequence>MRSLVNDPQGTALWIEREARGMDPMQMFREFVQNGIEAGATRVVVDGYTAGNRVFARITDNGSGMIGEQLIDRMSHLHCGTTTANYGVGARIASLPSNPAGVEFACRTADGAETAVTLHKDRGQYGVRVWESTDEEGDQVKIEEYAPDAAVLDRLEGQSCGTAVVLHGDGRHNTWDNSTSYQVHKFLSRRYFRLGQGDVTVFVEHRGSHTDRAQLRRVTPMGEYLNTFGEDCGELEFTGVAGMSGVMRWWILPPAAEEQNRRTSREVLPGGVGLLVGNEVFDYARQYLGDFGVIYPSVQSRVVLLIEVTGAEQDTARSAVILPGESRKTIPWKKLGAYFAENMPEEIDDLLSEVTVNSTVLDTELAKALDPEWFKNLNPVRVKRSGGDETGVGAEAGDAVPSREPQRSESSVSAASKPQKKAAPERGADGDQPATPTLKVVTPQVEFTDQEIEPYGIAWYATQNKILIYDQFAPYVREVQRWVQKLPGLQPAIIEAAMKSAYSVEYAATIIDANAQKKWQLTPEQVEELKTPAALYAKALGMQSLTSRIEQYIRDTAKRM</sequence>
<dbReference type="RefSeq" id="WP_083000802.1">
    <property type="nucleotide sequence ID" value="NZ_AP022591.1"/>
</dbReference>
<proteinExistence type="predicted"/>
<keyword evidence="2" id="KW-1185">Reference proteome</keyword>
<dbReference type="OrthoDB" id="5481225at2"/>
<reference evidence="1 2" key="1">
    <citation type="journal article" date="2019" name="Emerg. Microbes Infect.">
        <title>Comprehensive subspecies identification of 175 nontuberculous mycobacteria species based on 7547 genomic profiles.</title>
        <authorList>
            <person name="Matsumoto Y."/>
            <person name="Kinjo T."/>
            <person name="Motooka D."/>
            <person name="Nabeya D."/>
            <person name="Jung N."/>
            <person name="Uechi K."/>
            <person name="Horii T."/>
            <person name="Iida T."/>
            <person name="Fujita J."/>
            <person name="Nakamura S."/>
        </authorList>
    </citation>
    <scope>NUCLEOTIDE SEQUENCE [LARGE SCALE GENOMIC DNA]</scope>
    <source>
        <strain evidence="1 2">JCM 18439</strain>
    </source>
</reference>
<evidence type="ECO:0000313" key="2">
    <source>
        <dbReference type="Proteomes" id="UP000466431"/>
    </source>
</evidence>
<protein>
    <submittedName>
        <fullName evidence="1">Uncharacterized protein</fullName>
    </submittedName>
</protein>
<accession>A0A1X0C1B7</accession>
<organism evidence="1 2">
    <name type="scientific">Mycolicibacterium celeriflavum</name>
    <name type="common">Mycobacterium celeriflavum</name>
    <dbReference type="NCBI Taxonomy" id="1249101"/>
    <lineage>
        <taxon>Bacteria</taxon>
        <taxon>Bacillati</taxon>
        <taxon>Actinomycetota</taxon>
        <taxon>Actinomycetes</taxon>
        <taxon>Mycobacteriales</taxon>
        <taxon>Mycobacteriaceae</taxon>
        <taxon>Mycolicibacterium</taxon>
    </lineage>
</organism>
<dbReference type="Gene3D" id="3.30.565.10">
    <property type="entry name" value="Histidine kinase-like ATPase, C-terminal domain"/>
    <property type="match status" value="1"/>
</dbReference>
<dbReference type="EMBL" id="AP022591">
    <property type="protein sequence ID" value="BBY42049.1"/>
    <property type="molecule type" value="Genomic_DNA"/>
</dbReference>
<name>A0A1X0C1B7_MYCCF</name>
<dbReference type="InterPro" id="IPR036890">
    <property type="entry name" value="HATPase_C_sf"/>
</dbReference>
<dbReference type="KEGG" id="mcee:MCEL_03440"/>
<dbReference type="Proteomes" id="UP000466431">
    <property type="component" value="Chromosome"/>
</dbReference>
<dbReference type="AlphaFoldDB" id="A0A1X0C1B7"/>
<evidence type="ECO:0000313" key="1">
    <source>
        <dbReference type="EMBL" id="BBY42049.1"/>
    </source>
</evidence>
<dbReference type="SUPFAM" id="SSF55874">
    <property type="entry name" value="ATPase domain of HSP90 chaperone/DNA topoisomerase II/histidine kinase"/>
    <property type="match status" value="1"/>
</dbReference>
<gene>
    <name evidence="1" type="ORF">MCEL_03440</name>
</gene>